<organism evidence="3 4">
    <name type="scientific">Cutaneotrichosporon oleaginosum</name>
    <dbReference type="NCBI Taxonomy" id="879819"/>
    <lineage>
        <taxon>Eukaryota</taxon>
        <taxon>Fungi</taxon>
        <taxon>Dikarya</taxon>
        <taxon>Basidiomycota</taxon>
        <taxon>Agaricomycotina</taxon>
        <taxon>Tremellomycetes</taxon>
        <taxon>Trichosporonales</taxon>
        <taxon>Trichosporonaceae</taxon>
        <taxon>Cutaneotrichosporon</taxon>
    </lineage>
</organism>
<feature type="compositionally biased region" description="Pro residues" evidence="1">
    <location>
        <begin position="106"/>
        <end position="127"/>
    </location>
</feature>
<feature type="compositionally biased region" description="Basic and acidic residues" evidence="1">
    <location>
        <begin position="134"/>
        <end position="146"/>
    </location>
</feature>
<feature type="transmembrane region" description="Helical" evidence="2">
    <location>
        <begin position="575"/>
        <end position="593"/>
    </location>
</feature>
<evidence type="ECO:0000313" key="3">
    <source>
        <dbReference type="EMBL" id="KLT38392.1"/>
    </source>
</evidence>
<dbReference type="RefSeq" id="XP_018274883.1">
    <property type="nucleotide sequence ID" value="XM_018424682.1"/>
</dbReference>
<dbReference type="AlphaFoldDB" id="A0A0J0XBF1"/>
<evidence type="ECO:0000256" key="1">
    <source>
        <dbReference type="SAM" id="MobiDB-lite"/>
    </source>
</evidence>
<evidence type="ECO:0000313" key="4">
    <source>
        <dbReference type="Proteomes" id="UP000053611"/>
    </source>
</evidence>
<feature type="region of interest" description="Disordered" evidence="1">
    <location>
        <begin position="44"/>
        <end position="173"/>
    </location>
</feature>
<feature type="region of interest" description="Disordered" evidence="1">
    <location>
        <begin position="1"/>
        <end position="24"/>
    </location>
</feature>
<feature type="compositionally biased region" description="Polar residues" evidence="1">
    <location>
        <begin position="44"/>
        <end position="54"/>
    </location>
</feature>
<keyword evidence="2" id="KW-0472">Membrane</keyword>
<feature type="compositionally biased region" description="Basic and acidic residues" evidence="1">
    <location>
        <begin position="154"/>
        <end position="173"/>
    </location>
</feature>
<dbReference type="GeneID" id="28985285"/>
<sequence length="639" mass="68361">MPRKSYREHRAERSAALSDDGTDMDSLASFSTFASHTTLASQATGTYPSFSSFGINGAPSPFYSHPGGLAPPTMRHRTYSNVSSVSRRDATLETTDSPSTQSRILSPPPSDVPTPSGLPPSPAPPPSRSVSGEDVVRPRSKEDRERDKRRRRARNEERWRRARAREAAHDAPVRRAAKAASSVLGTSGTLAATFFTCVAVRVSLTIVMLWVDNTSRTRLASEAAALRLACAGRVAPLLRPLVPLCQATFGAPVENPTAWPGKRAAAALIGARLAAECLLWTAAVVWSTVEGWREGRTLRTKVAAIVYLALAPVLAIREAAFLPVRGALGFAAWALVATVSGYDTAAAAFMTAATWFEGSTRVYLPAFIVYAVGKNIWLNGRDRGYLSRLAVSVLATLFVLSSMSPVPLRERGAALVSAIEAAGFAGSVKAVFRCFASLISIRNILSAIALLPTTYLTLKSSYTLRPAANEFASSDAVPATARLLPIALTATAGALTLWPGDPALPLLPLAFASALRRDDDEWAVAVQMHHIAAMSLWPKLSGPLLSLAGGYVMAWYMLIGARTDAPSPALNVHQKVTFVLNLGANVLPLFAHLHPARHFQWAGRYLGYAQTAFMVLSVAGVVVWANMRLVKTAWAVGAL</sequence>
<feature type="transmembrane region" description="Helical" evidence="2">
    <location>
        <begin position="298"/>
        <end position="316"/>
    </location>
</feature>
<dbReference type="OrthoDB" id="10631966at2759"/>
<accession>A0A0J0XBF1</accession>
<dbReference type="STRING" id="879819.A0A0J0XBF1"/>
<feature type="transmembrane region" description="Helical" evidence="2">
    <location>
        <begin position="183"/>
        <end position="211"/>
    </location>
</feature>
<proteinExistence type="predicted"/>
<keyword evidence="2" id="KW-1133">Transmembrane helix</keyword>
<feature type="transmembrane region" description="Helical" evidence="2">
    <location>
        <begin position="605"/>
        <end position="625"/>
    </location>
</feature>
<evidence type="ECO:0000256" key="2">
    <source>
        <dbReference type="SAM" id="Phobius"/>
    </source>
</evidence>
<keyword evidence="2" id="KW-0812">Transmembrane</keyword>
<reference evidence="3 4" key="1">
    <citation type="submission" date="2015-03" db="EMBL/GenBank/DDBJ databases">
        <title>Genomics and transcriptomics of the oil-accumulating basidiomycete yeast T. oleaginosus allow insights into substrate utilization and the diverse evolutionary trajectories of mating systems in fungi.</title>
        <authorList>
            <consortium name="DOE Joint Genome Institute"/>
            <person name="Kourist R."/>
            <person name="Kracht O."/>
            <person name="Bracharz F."/>
            <person name="Lipzen A."/>
            <person name="Nolan M."/>
            <person name="Ohm R."/>
            <person name="Grigoriev I."/>
            <person name="Sun S."/>
            <person name="Heitman J."/>
            <person name="Bruck T."/>
            <person name="Nowrousian M."/>
        </authorList>
    </citation>
    <scope>NUCLEOTIDE SEQUENCE [LARGE SCALE GENOMIC DNA]</scope>
    <source>
        <strain evidence="3 4">IBC0246</strain>
    </source>
</reference>
<feature type="transmembrane region" description="Helical" evidence="2">
    <location>
        <begin position="413"/>
        <end position="432"/>
    </location>
</feature>
<gene>
    <name evidence="3" type="ORF">CC85DRAFT_289568</name>
</gene>
<protein>
    <submittedName>
        <fullName evidence="3">Uncharacterized protein</fullName>
    </submittedName>
</protein>
<dbReference type="EMBL" id="KQ087312">
    <property type="protein sequence ID" value="KLT38392.1"/>
    <property type="molecule type" value="Genomic_DNA"/>
</dbReference>
<keyword evidence="4" id="KW-1185">Reference proteome</keyword>
<feature type="transmembrane region" description="Helical" evidence="2">
    <location>
        <begin position="544"/>
        <end position="563"/>
    </location>
</feature>
<dbReference type="Proteomes" id="UP000053611">
    <property type="component" value="Unassembled WGS sequence"/>
</dbReference>
<feature type="transmembrane region" description="Helical" evidence="2">
    <location>
        <begin position="328"/>
        <end position="350"/>
    </location>
</feature>
<feature type="compositionally biased region" description="Polar residues" evidence="1">
    <location>
        <begin position="92"/>
        <end position="104"/>
    </location>
</feature>
<feature type="transmembrane region" description="Helical" evidence="2">
    <location>
        <begin position="384"/>
        <end position="401"/>
    </location>
</feature>
<name>A0A0J0XBF1_9TREE</name>